<dbReference type="Pfam" id="PF03816">
    <property type="entry name" value="LytR_cpsA_psr"/>
    <property type="match status" value="1"/>
</dbReference>
<comment type="similarity">
    <text evidence="1">Belongs to the LytR/CpsA/Psr (LCP) family.</text>
</comment>
<reference evidence="5 6" key="1">
    <citation type="submission" date="2020-05" db="EMBL/GenBank/DDBJ databases">
        <title>Genome sequence of Isoptericola sp. JC619 isolated from Chilika lagoon, India.</title>
        <authorList>
            <person name="Kumar D."/>
            <person name="Appam K."/>
            <person name="Gandham S."/>
            <person name="Uppada J."/>
            <person name="Sasikala C."/>
            <person name="Venkata Ramana C."/>
        </authorList>
    </citation>
    <scope>NUCLEOTIDE SEQUENCE [LARGE SCALE GENOMIC DNA]</scope>
    <source>
        <strain evidence="5 6">JC619</strain>
    </source>
</reference>
<dbReference type="NCBIfam" id="TIGR00350">
    <property type="entry name" value="lytR_cpsA_psr"/>
    <property type="match status" value="1"/>
</dbReference>
<evidence type="ECO:0000313" key="6">
    <source>
        <dbReference type="Proteomes" id="UP000557204"/>
    </source>
</evidence>
<comment type="caution">
    <text evidence="5">The sequence shown here is derived from an EMBL/GenBank/DDBJ whole genome shotgun (WGS) entry which is preliminary data.</text>
</comment>
<proteinExistence type="inferred from homology"/>
<keyword evidence="6" id="KW-1185">Reference proteome</keyword>
<keyword evidence="3" id="KW-0732">Signal</keyword>
<dbReference type="PANTHER" id="PTHR33392">
    <property type="entry name" value="POLYISOPRENYL-TEICHOIC ACID--PEPTIDOGLYCAN TEICHOIC ACID TRANSFERASE TAGU"/>
    <property type="match status" value="1"/>
</dbReference>
<dbReference type="InterPro" id="IPR004474">
    <property type="entry name" value="LytR_CpsA_psr"/>
</dbReference>
<feature type="chain" id="PRO_5032679669" description="Cell envelope-related transcriptional attenuator domain-containing protein" evidence="3">
    <location>
        <begin position="28"/>
        <end position="329"/>
    </location>
</feature>
<dbReference type="InterPro" id="IPR050922">
    <property type="entry name" value="LytR/CpsA/Psr_CW_biosynth"/>
</dbReference>
<dbReference type="AlphaFoldDB" id="A0A849K431"/>
<protein>
    <recommendedName>
        <fullName evidence="4">Cell envelope-related transcriptional attenuator domain-containing protein</fullName>
    </recommendedName>
</protein>
<evidence type="ECO:0000256" key="2">
    <source>
        <dbReference type="SAM" id="MobiDB-lite"/>
    </source>
</evidence>
<dbReference type="RefSeq" id="WP_171247079.1">
    <property type="nucleotide sequence ID" value="NZ_JABFAJ010000015.1"/>
</dbReference>
<dbReference type="PANTHER" id="PTHR33392:SF6">
    <property type="entry name" value="POLYISOPRENYL-TEICHOIC ACID--PEPTIDOGLYCAN TEICHOIC ACID TRANSFERASE TAGU"/>
    <property type="match status" value="1"/>
</dbReference>
<dbReference type="Gene3D" id="3.40.630.190">
    <property type="entry name" value="LCP protein"/>
    <property type="match status" value="1"/>
</dbReference>
<dbReference type="Proteomes" id="UP000557204">
    <property type="component" value="Unassembled WGS sequence"/>
</dbReference>
<organism evidence="5 6">
    <name type="scientific">Isoptericola sediminis</name>
    <dbReference type="NCBI Taxonomy" id="2733572"/>
    <lineage>
        <taxon>Bacteria</taxon>
        <taxon>Bacillati</taxon>
        <taxon>Actinomycetota</taxon>
        <taxon>Actinomycetes</taxon>
        <taxon>Micrococcales</taxon>
        <taxon>Promicromonosporaceae</taxon>
        <taxon>Isoptericola</taxon>
    </lineage>
</organism>
<dbReference type="EMBL" id="JABFAJ010000015">
    <property type="protein sequence ID" value="NNU27571.1"/>
    <property type="molecule type" value="Genomic_DNA"/>
</dbReference>
<dbReference type="PROSITE" id="PS51257">
    <property type="entry name" value="PROKAR_LIPOPROTEIN"/>
    <property type="match status" value="1"/>
</dbReference>
<feature type="signal peptide" evidence="3">
    <location>
        <begin position="1"/>
        <end position="27"/>
    </location>
</feature>
<gene>
    <name evidence="5" type="ORF">HLI28_08450</name>
</gene>
<evidence type="ECO:0000256" key="3">
    <source>
        <dbReference type="SAM" id="SignalP"/>
    </source>
</evidence>
<feature type="region of interest" description="Disordered" evidence="2">
    <location>
        <begin position="29"/>
        <end position="61"/>
    </location>
</feature>
<name>A0A849K431_9MICO</name>
<sequence>MTPRSRLARLTALATAGVLLLAGCTDASTTAEQAPTETVRPEPSTAPKQSVPAPEREDPLGEGAHDIMLIGTDSRDASSLSGNADTMMLAHVPADRSALYLVSFTRDMWVDIPGLGEGKMNSAFARGGTQTLMDTASGLLGGVEIDGAMQTNFTGFINLTRALDGFEVDNKHRSTVEVLSTGRVVDFPEGRITLENTDGLIYVRERKRLPLGDLDRTERQRAAVIGMMDRIAETSDDPTAVAELVALMFNNVKVTGDLGVEEFVDLVPLAASLTRDDVVGLMVPITGFGTVDGASVNLVDEAQTAALGEALRTDTMDEYVAEYGTDYAP</sequence>
<feature type="domain" description="Cell envelope-related transcriptional attenuator" evidence="4">
    <location>
        <begin position="83"/>
        <end position="232"/>
    </location>
</feature>
<evidence type="ECO:0000256" key="1">
    <source>
        <dbReference type="ARBA" id="ARBA00006068"/>
    </source>
</evidence>
<evidence type="ECO:0000313" key="5">
    <source>
        <dbReference type="EMBL" id="NNU27571.1"/>
    </source>
</evidence>
<evidence type="ECO:0000259" key="4">
    <source>
        <dbReference type="Pfam" id="PF03816"/>
    </source>
</evidence>
<accession>A0A849K431</accession>